<reference evidence="3 4" key="1">
    <citation type="submission" date="2018-05" db="EMBL/GenBank/DDBJ databases">
        <title>The complete genome of Lysobacter maris HZ9B, a marine bacterium antagonistic against terrestrial plant pathogens.</title>
        <authorList>
            <person name="Zhang X.-Q."/>
        </authorList>
    </citation>
    <scope>NUCLEOTIDE SEQUENCE [LARGE SCALE GENOMIC DNA]</scope>
    <source>
        <strain evidence="3 4">HZ9B</strain>
    </source>
</reference>
<dbReference type="InterPro" id="IPR049511">
    <property type="entry name" value="PGH-like_rpt"/>
</dbReference>
<dbReference type="InterPro" id="IPR050491">
    <property type="entry name" value="AmpC-like"/>
</dbReference>
<dbReference type="EMBL" id="CP029843">
    <property type="protein sequence ID" value="AWV07375.1"/>
    <property type="molecule type" value="Genomic_DNA"/>
</dbReference>
<feature type="region of interest" description="Disordered" evidence="1">
    <location>
        <begin position="1"/>
        <end position="37"/>
    </location>
</feature>
<dbReference type="PANTHER" id="PTHR46825">
    <property type="entry name" value="D-ALANYL-D-ALANINE-CARBOXYPEPTIDASE/ENDOPEPTIDASE AMPH"/>
    <property type="match status" value="1"/>
</dbReference>
<sequence length="642" mass="69383">MGKTEATRRSTRRSMNKERIMKSSFPSAAPGPQAAPPIGAARRARIATVALALAGMALVASGSASAAAWAARHGLTGAQYQQAFQSHARQGYRLVSVSGYEQGGSARYAAVWRKQAGPAWAARHGLDPQQYQAAFNQMLGQGYRLTYVNGYSVGGRPYYAAIWDKSSGPAWKARHGMTADQYQAAVNAAVSEGYALSHVSAFDVGGSPRFAAIFEKGGPAWVARHGLTAAGYQQAFDQFARQGYRLKVVSGYRQGNGDRYAAIWVRRSGPQWSARHGIPAAHYQHVFDNHSYQSWEPQYVEAFNSSRGVRFNGLWTNSVFKSQDLKLINDKVRAYMQANGIPGMSIAVSKDGRLVYAAGFGQAETETGMPVGPKHRFRVASVSKLMTSAAVRHLANDTSLQLGSRVFGANSVLGAQYPTPTENPDIEDITVDHLLRHRGGFLRIDKDGNGSDPMFDYTGTTHSGLITWALKNYPLGYAPGAGAGLDSKARYSNFGYCLLGRVIEARSGKSYEAYVRDRILKPAGANGMVIGGDKLADRKSNEVRYYGGGAYSSVKPQRFDSHGGWIATPIDLLRFARHETVLGTSYAHYGSMSGTNAVLRRRSDGLSFAVAANSSSGDVEDINAMMEDIVTGVSAWPSGDLF</sequence>
<dbReference type="Proteomes" id="UP000249447">
    <property type="component" value="Chromosome"/>
</dbReference>
<gene>
    <name evidence="3" type="ORF">C9I47_1680</name>
</gene>
<dbReference type="PANTHER" id="PTHR46825:SF9">
    <property type="entry name" value="BETA-LACTAMASE-RELATED DOMAIN-CONTAINING PROTEIN"/>
    <property type="match status" value="1"/>
</dbReference>
<dbReference type="SUPFAM" id="SSF56601">
    <property type="entry name" value="beta-lactamase/transpeptidase-like"/>
    <property type="match status" value="1"/>
</dbReference>
<dbReference type="InterPro" id="IPR012338">
    <property type="entry name" value="Beta-lactam/transpept-like"/>
</dbReference>
<dbReference type="AlphaFoldDB" id="A0A2U9T7L3"/>
<feature type="domain" description="Beta-lactamase-related" evidence="2">
    <location>
        <begin position="329"/>
        <end position="583"/>
    </location>
</feature>
<feature type="compositionally biased region" description="Low complexity" evidence="1">
    <location>
        <begin position="28"/>
        <end position="37"/>
    </location>
</feature>
<keyword evidence="4" id="KW-1185">Reference proteome</keyword>
<dbReference type="Pfam" id="PF17660">
    <property type="entry name" value="BTRD1"/>
    <property type="match status" value="5"/>
</dbReference>
<protein>
    <recommendedName>
        <fullName evidence="2">Beta-lactamase-related domain-containing protein</fullName>
    </recommendedName>
</protein>
<evidence type="ECO:0000259" key="2">
    <source>
        <dbReference type="Pfam" id="PF00144"/>
    </source>
</evidence>
<dbReference type="InterPro" id="IPR001466">
    <property type="entry name" value="Beta-lactam-related"/>
</dbReference>
<dbReference type="Gene3D" id="3.40.710.10">
    <property type="entry name" value="DD-peptidase/beta-lactamase superfamily"/>
    <property type="match status" value="1"/>
</dbReference>
<dbReference type="Pfam" id="PF00144">
    <property type="entry name" value="Beta-lactamase"/>
    <property type="match status" value="1"/>
</dbReference>
<name>A0A2U9T7L3_9GAMM</name>
<dbReference type="KEGG" id="lmb:C9I47_1680"/>
<accession>A0A2U9T7L3</accession>
<evidence type="ECO:0000313" key="3">
    <source>
        <dbReference type="EMBL" id="AWV07375.1"/>
    </source>
</evidence>
<organism evidence="3 4">
    <name type="scientific">Marilutibacter maris</name>
    <dbReference type="NCBI Taxonomy" id="1605891"/>
    <lineage>
        <taxon>Bacteria</taxon>
        <taxon>Pseudomonadati</taxon>
        <taxon>Pseudomonadota</taxon>
        <taxon>Gammaproteobacteria</taxon>
        <taxon>Lysobacterales</taxon>
        <taxon>Lysobacteraceae</taxon>
        <taxon>Marilutibacter</taxon>
    </lineage>
</organism>
<evidence type="ECO:0000313" key="4">
    <source>
        <dbReference type="Proteomes" id="UP000249447"/>
    </source>
</evidence>
<evidence type="ECO:0000256" key="1">
    <source>
        <dbReference type="SAM" id="MobiDB-lite"/>
    </source>
</evidence>
<proteinExistence type="predicted"/>